<dbReference type="GeneTree" id="ENSGT00940000166479"/>
<evidence type="ECO:0000313" key="4">
    <source>
        <dbReference type="Proteomes" id="UP000018468"/>
    </source>
</evidence>
<feature type="compositionally biased region" description="Basic and acidic residues" evidence="2">
    <location>
        <begin position="18"/>
        <end position="31"/>
    </location>
</feature>
<evidence type="ECO:0000313" key="3">
    <source>
        <dbReference type="Ensembl" id="ENSLOCP00000007965.1"/>
    </source>
</evidence>
<dbReference type="Bgee" id="ENSLOCG00000006594">
    <property type="expression patterns" value="Expressed in ovary and 12 other cell types or tissues"/>
</dbReference>
<sequence length="390" mass="44765">MASPTSCLVKSLQEEFRNADYSRWARQDRGRSRPGGQGTRPAPQSSLPPIPSPAGCHPRTTMSRQEVNRPLSPPADPQQHTHTSVGSQSSTARVLESPASSACRHLWRKKAVESDPKVLQKRDNIRVLKFLIRSRKQAIAEFEKHYAALQETNLRLAQEIREEDRISAVRAREFLNQHEKLGDSIGGFDGWSRSQIGKAKADLEETESTLKKGLQGLEEQLNKLKTEVCEAQTELHTLKTYKDKQYPVKALRIAEMQREIVKLQETHQDEREDIQLLAQSEMGKLEKSFRRTEDEMLSAVAEEKMTYIPPGVEHMLFHNSVMKKEIELHQKMISELEEKTQALEKTVQQLQQSRADIRKEIFCDVFPRRDKCAPDMDVTLNIPREEWLPI</sequence>
<keyword evidence="1" id="KW-0175">Coiled coil</keyword>
<dbReference type="InParanoid" id="W5MHV6"/>
<dbReference type="STRING" id="7918.ENSLOCP00000007965"/>
<dbReference type="PANTHER" id="PTHR28574:SF1">
    <property type="entry name" value="RIKEN CDNA 6820408C15 GENE"/>
    <property type="match status" value="1"/>
</dbReference>
<feature type="coiled-coil region" evidence="1">
    <location>
        <begin position="200"/>
        <end position="273"/>
    </location>
</feature>
<dbReference type="OrthoDB" id="10003267at2759"/>
<dbReference type="Proteomes" id="UP000018468">
    <property type="component" value="Linkage group LG18"/>
</dbReference>
<name>W5MHV6_LEPOC</name>
<dbReference type="OMA" id="CNHEDFL"/>
<evidence type="ECO:0000256" key="1">
    <source>
        <dbReference type="SAM" id="Coils"/>
    </source>
</evidence>
<dbReference type="CTD" id="137378515"/>
<dbReference type="EMBL" id="AHAT01024302">
    <property type="status" value="NOT_ANNOTATED_CDS"/>
    <property type="molecule type" value="Genomic_DNA"/>
</dbReference>
<feature type="region of interest" description="Disordered" evidence="2">
    <location>
        <begin position="18"/>
        <end position="95"/>
    </location>
</feature>
<reference evidence="3" key="3">
    <citation type="submission" date="2025-09" db="UniProtKB">
        <authorList>
            <consortium name="Ensembl"/>
        </authorList>
    </citation>
    <scope>IDENTIFICATION</scope>
</reference>
<dbReference type="HOGENOM" id="CLU_065592_0_0_1"/>
<dbReference type="PANTHER" id="PTHR28574">
    <property type="entry name" value="RIKEN CDNA 6820408C15"/>
    <property type="match status" value="1"/>
</dbReference>
<dbReference type="Ensembl" id="ENSLOCT00000007975.1">
    <property type="protein sequence ID" value="ENSLOCP00000007965.1"/>
    <property type="gene ID" value="ENSLOCG00000006594.1"/>
</dbReference>
<dbReference type="AlphaFoldDB" id="W5MHV6"/>
<keyword evidence="4" id="KW-1185">Reference proteome</keyword>
<reference evidence="4" key="1">
    <citation type="submission" date="2011-12" db="EMBL/GenBank/DDBJ databases">
        <title>The Draft Genome of Lepisosteus oculatus.</title>
        <authorList>
            <consortium name="The Broad Institute Genome Assembly &amp; Analysis Group"/>
            <consortium name="Computational R&amp;D Group"/>
            <consortium name="and Sequencing Platform"/>
            <person name="Di Palma F."/>
            <person name="Alfoldi J."/>
            <person name="Johnson J."/>
            <person name="Berlin A."/>
            <person name="Gnerre S."/>
            <person name="Jaffe D."/>
            <person name="MacCallum I."/>
            <person name="Young S."/>
            <person name="Walker B.J."/>
            <person name="Lander E.S."/>
            <person name="Lindblad-Toh K."/>
        </authorList>
    </citation>
    <scope>NUCLEOTIDE SEQUENCE [LARGE SCALE GENOMIC DNA]</scope>
</reference>
<proteinExistence type="predicted"/>
<reference evidence="3" key="2">
    <citation type="submission" date="2025-08" db="UniProtKB">
        <authorList>
            <consortium name="Ensembl"/>
        </authorList>
    </citation>
    <scope>IDENTIFICATION</scope>
</reference>
<feature type="coiled-coil region" evidence="1">
    <location>
        <begin position="319"/>
        <end position="360"/>
    </location>
</feature>
<dbReference type="KEGG" id="loc:102690030"/>
<dbReference type="GeneID" id="102690030"/>
<accession>W5MHV6</accession>
<evidence type="ECO:0000256" key="2">
    <source>
        <dbReference type="SAM" id="MobiDB-lite"/>
    </source>
</evidence>
<dbReference type="eggNOG" id="ENOG502S397">
    <property type="taxonomic scope" value="Eukaryota"/>
</dbReference>
<feature type="compositionally biased region" description="Polar residues" evidence="2">
    <location>
        <begin position="78"/>
        <end position="92"/>
    </location>
</feature>
<dbReference type="InterPro" id="IPR029236">
    <property type="entry name" value="DUF4618"/>
</dbReference>
<protein>
    <submittedName>
        <fullName evidence="3">Chromosome LG18 open reading frame, human C20orf96</fullName>
    </submittedName>
</protein>
<dbReference type="Pfam" id="PF15397">
    <property type="entry name" value="DUF4618"/>
    <property type="match status" value="1"/>
</dbReference>
<organism evidence="3 4">
    <name type="scientific">Lepisosteus oculatus</name>
    <name type="common">Spotted gar</name>
    <dbReference type="NCBI Taxonomy" id="7918"/>
    <lineage>
        <taxon>Eukaryota</taxon>
        <taxon>Metazoa</taxon>
        <taxon>Chordata</taxon>
        <taxon>Craniata</taxon>
        <taxon>Vertebrata</taxon>
        <taxon>Euteleostomi</taxon>
        <taxon>Actinopterygii</taxon>
        <taxon>Neopterygii</taxon>
        <taxon>Holostei</taxon>
        <taxon>Semionotiformes</taxon>
        <taxon>Lepisosteidae</taxon>
        <taxon>Lepisosteus</taxon>
    </lineage>
</organism>